<feature type="compositionally biased region" description="Low complexity" evidence="9">
    <location>
        <begin position="892"/>
        <end position="905"/>
    </location>
</feature>
<evidence type="ECO:0000256" key="5">
    <source>
        <dbReference type="ARBA" id="ARBA00022801"/>
    </source>
</evidence>
<dbReference type="Pfam" id="PF08206">
    <property type="entry name" value="OB_RNB"/>
    <property type="match status" value="1"/>
</dbReference>
<feature type="region of interest" description="Disordered" evidence="9">
    <location>
        <begin position="1"/>
        <end position="57"/>
    </location>
</feature>
<dbReference type="InterPro" id="IPR013223">
    <property type="entry name" value="RNase_B_OB_dom"/>
</dbReference>
<comment type="caution">
    <text evidence="11">The sequence shown here is derived from an EMBL/GenBank/DDBJ whole genome shotgun (WGS) entry which is preliminary data.</text>
</comment>
<dbReference type="NCBIfam" id="TIGR02063">
    <property type="entry name" value="RNase_R"/>
    <property type="match status" value="1"/>
</dbReference>
<dbReference type="InterPro" id="IPR040476">
    <property type="entry name" value="CSD2"/>
</dbReference>
<feature type="compositionally biased region" description="Low complexity" evidence="9">
    <location>
        <begin position="30"/>
        <end position="41"/>
    </location>
</feature>
<evidence type="ECO:0000256" key="8">
    <source>
        <dbReference type="HAMAP-Rule" id="MF_01895"/>
    </source>
</evidence>
<keyword evidence="3 8" id="KW-0963">Cytoplasm</keyword>
<feature type="compositionally biased region" description="Basic and acidic residues" evidence="9">
    <location>
        <begin position="43"/>
        <end position="57"/>
    </location>
</feature>
<reference evidence="11 12" key="1">
    <citation type="submission" date="2021-04" db="EMBL/GenBank/DDBJ databases">
        <authorList>
            <person name="Huq M.A."/>
        </authorList>
    </citation>
    <scope>NUCLEOTIDE SEQUENCE [LARGE SCALE GENOMIC DNA]</scope>
    <source>
        <strain evidence="11 12">MAH-13</strain>
    </source>
</reference>
<dbReference type="Pfam" id="PF00575">
    <property type="entry name" value="S1"/>
    <property type="match status" value="1"/>
</dbReference>
<dbReference type="Gene3D" id="2.40.50.140">
    <property type="entry name" value="Nucleic acid-binding proteins"/>
    <property type="match status" value="2"/>
</dbReference>
<dbReference type="InterPro" id="IPR004476">
    <property type="entry name" value="RNase_II/RNase_R"/>
</dbReference>
<evidence type="ECO:0000256" key="9">
    <source>
        <dbReference type="SAM" id="MobiDB-lite"/>
    </source>
</evidence>
<dbReference type="Pfam" id="PF17876">
    <property type="entry name" value="CSD2"/>
    <property type="match status" value="1"/>
</dbReference>
<dbReference type="PANTHER" id="PTHR23355">
    <property type="entry name" value="RIBONUCLEASE"/>
    <property type="match status" value="1"/>
</dbReference>
<dbReference type="InterPro" id="IPR011805">
    <property type="entry name" value="RNase_R"/>
</dbReference>
<evidence type="ECO:0000259" key="10">
    <source>
        <dbReference type="PROSITE" id="PS50126"/>
    </source>
</evidence>
<keyword evidence="7 8" id="KW-0694">RNA-binding</keyword>
<evidence type="ECO:0000256" key="3">
    <source>
        <dbReference type="ARBA" id="ARBA00022490"/>
    </source>
</evidence>
<dbReference type="EC" id="3.1.13.1" evidence="8"/>
<evidence type="ECO:0000256" key="4">
    <source>
        <dbReference type="ARBA" id="ARBA00022722"/>
    </source>
</evidence>
<dbReference type="InterPro" id="IPR022966">
    <property type="entry name" value="RNase_II/R_CS"/>
</dbReference>
<evidence type="ECO:0000313" key="11">
    <source>
        <dbReference type="EMBL" id="MBP1472823.1"/>
    </source>
</evidence>
<feature type="region of interest" description="Disordered" evidence="9">
    <location>
        <begin position="759"/>
        <end position="799"/>
    </location>
</feature>
<dbReference type="SUPFAM" id="SSF50249">
    <property type="entry name" value="Nucleic acid-binding proteins"/>
    <property type="match status" value="4"/>
</dbReference>
<gene>
    <name evidence="8 11" type="primary">rnr</name>
    <name evidence="11" type="ORF">J7I44_00815</name>
</gene>
<keyword evidence="5 8" id="KW-0378">Hydrolase</keyword>
<dbReference type="InterPro" id="IPR003029">
    <property type="entry name" value="S1_domain"/>
</dbReference>
<evidence type="ECO:0000313" key="12">
    <source>
        <dbReference type="Proteomes" id="UP000823790"/>
    </source>
</evidence>
<name>A0ABS4DIE1_9GAMM</name>
<dbReference type="SMART" id="SM00357">
    <property type="entry name" value="CSP"/>
    <property type="match status" value="1"/>
</dbReference>
<keyword evidence="4 8" id="KW-0540">Nuclease</keyword>
<dbReference type="SMART" id="SM00955">
    <property type="entry name" value="RNB"/>
    <property type="match status" value="1"/>
</dbReference>
<dbReference type="InterPro" id="IPR011129">
    <property type="entry name" value="CSD"/>
</dbReference>
<dbReference type="SMART" id="SM00316">
    <property type="entry name" value="S1"/>
    <property type="match status" value="1"/>
</dbReference>
<dbReference type="EMBL" id="JAGJRS010000003">
    <property type="protein sequence ID" value="MBP1472823.1"/>
    <property type="molecule type" value="Genomic_DNA"/>
</dbReference>
<dbReference type="InterPro" id="IPR012340">
    <property type="entry name" value="NA-bd_OB-fold"/>
</dbReference>
<comment type="similarity">
    <text evidence="8">Belongs to the RNR ribonuclease family. RNase R subfamily.</text>
</comment>
<evidence type="ECO:0000256" key="7">
    <source>
        <dbReference type="ARBA" id="ARBA00022884"/>
    </source>
</evidence>
<evidence type="ECO:0000256" key="1">
    <source>
        <dbReference type="ARBA" id="ARBA00001849"/>
    </source>
</evidence>
<dbReference type="PROSITE" id="PS01175">
    <property type="entry name" value="RIBONUCLEASE_II"/>
    <property type="match status" value="1"/>
</dbReference>
<dbReference type="PROSITE" id="PS50126">
    <property type="entry name" value="S1"/>
    <property type="match status" value="1"/>
</dbReference>
<feature type="domain" description="S1 motif" evidence="10">
    <location>
        <begin position="679"/>
        <end position="760"/>
    </location>
</feature>
<comment type="catalytic activity">
    <reaction evidence="1 8">
        <text>Exonucleolytic cleavage in the 3'- to 5'-direction to yield nucleoside 5'-phosphates.</text>
        <dbReference type="EC" id="3.1.13.1"/>
    </reaction>
</comment>
<comment type="function">
    <text evidence="8">3'-5' exoribonuclease that releases 5'-nucleoside monophosphates and is involved in maturation of structured RNAs.</text>
</comment>
<dbReference type="Proteomes" id="UP000823790">
    <property type="component" value="Unassembled WGS sequence"/>
</dbReference>
<keyword evidence="6 8" id="KW-0269">Exonuclease</keyword>
<proteinExistence type="inferred from homology"/>
<evidence type="ECO:0000256" key="6">
    <source>
        <dbReference type="ARBA" id="ARBA00022839"/>
    </source>
</evidence>
<protein>
    <recommendedName>
        <fullName evidence="8">Ribonuclease R</fullName>
        <shortName evidence="8">RNase R</shortName>
        <ecNumber evidence="8">3.1.13.1</ecNumber>
    </recommendedName>
</protein>
<dbReference type="PANTHER" id="PTHR23355:SF9">
    <property type="entry name" value="DIS3-LIKE EXONUCLEASE 2"/>
    <property type="match status" value="1"/>
</dbReference>
<feature type="region of interest" description="Disordered" evidence="9">
    <location>
        <begin position="814"/>
        <end position="949"/>
    </location>
</feature>
<comment type="subcellular location">
    <subcellularLocation>
        <location evidence="2 8">Cytoplasm</location>
    </subcellularLocation>
</comment>
<accession>A0ABS4DIE1</accession>
<dbReference type="NCBIfam" id="TIGR00358">
    <property type="entry name" value="3_prime_RNase"/>
    <property type="match status" value="1"/>
</dbReference>
<dbReference type="InterPro" id="IPR001900">
    <property type="entry name" value="RNase_II/R"/>
</dbReference>
<sequence>MTRKKTPRTGKGGDTAAPRAPKPRARGGSRRMPPAGAPAHAKGARDPFAEREAQRYERPIPSREAILALLDERGEMLSEARIAEALELFDENDINALRKRLGAMVRDGQLLQGRRGDYAPVRKLDLIPGVVLANAEGYGFLRPDEGGDDLYLSPQQMRMVLHGDRVLASVVGIDRRGRRQGAIAEVLQRRSPRLVGRVVIENGVTLVSPDDRRLHQDVMIPPGKEQGARAGQIVVAEITDPPTPHRGPLGTIVSVLGERLQPSLLVEMAIASHDLPHAWPADVLRDAAQVEPEVTAAERQGRTDLRKLPLVTIDGADARDFDDAVYAEPRRGGGWRLVVAIADVSHYVKVGSPLDREAYERSTSTYFPGFVVPMLPETLSNGICSLNPKVERLCMVCDMQITDDGEVVKSKFYDAVMRSHARLTYDIVWQAVGLLEPEARDQVADVLPQLEHLHTLYKAMAAQRKRRGAIDFETPEVKFRLDQRGEVESMGATERNDAHKLIEECMIAANVQAALFLSKRKIPALFRAHEPPPAEKYEDLQQFLREFKLRMPPVEEVTPGDFADILRMVHDRPERELIQSVLLRSQSLAAYQPENRGHFGLSLEAYAHFTSPIRRYPDLLVHRAIRYALTGGKPNDYTYTPTEMAAMAVHCSQRERRAEEAERDVDERFKTAWLSKHVGSEFDGVITGVTSFGLFVELEESRVSGLVHISQLANDYYHFDPIRKLLKGERTGEQFRLGDHVRVQVLRASIEDRKIDFRLAPRREQGRPPAAPRKAYDYSASGERYSLPKPASPPVAKEPGMFGRAARAVGRAFGRGNRAAVEPPAPPAPVMEDNRAPRGKAAKVASEAMGRQALPSEEARPKVRSKATKLASEALGRSALPPETKRQGKGSQARGGQATGAQAGRTKGERANSNLKTSGKAGGGKRKALEAASAAAKRPGRQRKPKGKA</sequence>
<dbReference type="HAMAP" id="MF_01895">
    <property type="entry name" value="RNase_R"/>
    <property type="match status" value="1"/>
</dbReference>
<dbReference type="Pfam" id="PF00773">
    <property type="entry name" value="RNB"/>
    <property type="match status" value="1"/>
</dbReference>
<keyword evidence="12" id="KW-1185">Reference proteome</keyword>
<evidence type="ECO:0000256" key="2">
    <source>
        <dbReference type="ARBA" id="ARBA00004496"/>
    </source>
</evidence>
<organism evidence="11 12">
    <name type="scientific">Frateuria flava</name>
    <dbReference type="NCBI Taxonomy" id="2821489"/>
    <lineage>
        <taxon>Bacteria</taxon>
        <taxon>Pseudomonadati</taxon>
        <taxon>Pseudomonadota</taxon>
        <taxon>Gammaproteobacteria</taxon>
        <taxon>Lysobacterales</taxon>
        <taxon>Rhodanobacteraceae</taxon>
        <taxon>Frateuria</taxon>
    </lineage>
</organism>
<dbReference type="InterPro" id="IPR050180">
    <property type="entry name" value="RNR_Ribonuclease"/>
</dbReference>
<dbReference type="CDD" id="cd04471">
    <property type="entry name" value="S1_RNase_R"/>
    <property type="match status" value="1"/>
</dbReference>
<feature type="compositionally biased region" description="Basic residues" evidence="9">
    <location>
        <begin position="938"/>
        <end position="949"/>
    </location>
</feature>